<dbReference type="GO" id="GO:0005524">
    <property type="term" value="F:ATP binding"/>
    <property type="evidence" value="ECO:0007669"/>
    <property type="project" value="InterPro"/>
</dbReference>
<dbReference type="EMBL" id="RFFH01000004">
    <property type="protein sequence ID" value="RMI32642.1"/>
    <property type="molecule type" value="Genomic_DNA"/>
</dbReference>
<gene>
    <name evidence="8" type="ORF">EBN03_11765</name>
</gene>
<dbReference type="Pfam" id="PF00583">
    <property type="entry name" value="Acetyltransf_1"/>
    <property type="match status" value="1"/>
</dbReference>
<evidence type="ECO:0000256" key="3">
    <source>
        <dbReference type="ARBA" id="ARBA00023010"/>
    </source>
</evidence>
<dbReference type="Gene3D" id="1.10.10.10">
    <property type="entry name" value="Winged helix-like DNA-binding domain superfamily/Winged helix DNA-binding domain"/>
    <property type="match status" value="2"/>
</dbReference>
<evidence type="ECO:0000313" key="9">
    <source>
        <dbReference type="Proteomes" id="UP000279275"/>
    </source>
</evidence>
<feature type="compositionally biased region" description="Low complexity" evidence="5">
    <location>
        <begin position="3242"/>
        <end position="3251"/>
    </location>
</feature>
<evidence type="ECO:0000256" key="4">
    <source>
        <dbReference type="SAM" id="Coils"/>
    </source>
</evidence>
<keyword evidence="1" id="KW-1003">Cell membrane</keyword>
<feature type="region of interest" description="Disordered" evidence="5">
    <location>
        <begin position="1419"/>
        <end position="1651"/>
    </location>
</feature>
<feature type="compositionally biased region" description="Polar residues" evidence="5">
    <location>
        <begin position="1453"/>
        <end position="1464"/>
    </location>
</feature>
<feature type="coiled-coil region" evidence="4">
    <location>
        <begin position="4221"/>
        <end position="4248"/>
    </location>
</feature>
<dbReference type="Proteomes" id="UP000279275">
    <property type="component" value="Unassembled WGS sequence"/>
</dbReference>
<protein>
    <recommendedName>
        <fullName evidence="10">SecA family profile domain-containing protein</fullName>
    </recommendedName>
</protein>
<evidence type="ECO:0000259" key="6">
    <source>
        <dbReference type="PROSITE" id="PS51186"/>
    </source>
</evidence>
<feature type="compositionally biased region" description="Basic and acidic residues" evidence="5">
    <location>
        <begin position="1613"/>
        <end position="1638"/>
    </location>
</feature>
<feature type="region of interest" description="Disordered" evidence="5">
    <location>
        <begin position="2546"/>
        <end position="2590"/>
    </location>
</feature>
<dbReference type="OrthoDB" id="4505691at2"/>
<evidence type="ECO:0008006" key="10">
    <source>
        <dbReference type="Google" id="ProtNLM"/>
    </source>
</evidence>
<dbReference type="RefSeq" id="WP_122188026.1">
    <property type="nucleotide sequence ID" value="NZ_RFFH01000004.1"/>
</dbReference>
<reference evidence="8 9" key="1">
    <citation type="submission" date="2018-10" db="EMBL/GenBank/DDBJ databases">
        <title>Isolation from cow dung.</title>
        <authorList>
            <person name="Ling L."/>
        </authorList>
    </citation>
    <scope>NUCLEOTIDE SEQUENCE [LARGE SCALE GENOMIC DNA]</scope>
    <source>
        <strain evidence="8 9">NEAU-LL90</strain>
    </source>
</reference>
<dbReference type="PANTHER" id="PTHR30612:SF0">
    <property type="entry name" value="CHLOROPLAST PROTEIN-TRANSPORTING ATPASE"/>
    <property type="match status" value="1"/>
</dbReference>
<evidence type="ECO:0000313" key="8">
    <source>
        <dbReference type="EMBL" id="RMI32642.1"/>
    </source>
</evidence>
<dbReference type="GO" id="GO:0006605">
    <property type="term" value="P:protein targeting"/>
    <property type="evidence" value="ECO:0007669"/>
    <property type="project" value="InterPro"/>
</dbReference>
<dbReference type="SUPFAM" id="SSF88659">
    <property type="entry name" value="Sigma3 and sigma4 domains of RNA polymerase sigma factors"/>
    <property type="match status" value="2"/>
</dbReference>
<dbReference type="InterPro" id="IPR013324">
    <property type="entry name" value="RNA_pol_sigma_r3/r4-like"/>
</dbReference>
<dbReference type="GO" id="GO:0006886">
    <property type="term" value="P:intracellular protein transport"/>
    <property type="evidence" value="ECO:0007669"/>
    <property type="project" value="InterPro"/>
</dbReference>
<feature type="region of interest" description="Disordered" evidence="5">
    <location>
        <begin position="298"/>
        <end position="334"/>
    </location>
</feature>
<feature type="compositionally biased region" description="Low complexity" evidence="5">
    <location>
        <begin position="1286"/>
        <end position="1305"/>
    </location>
</feature>
<dbReference type="PROSITE" id="PS51186">
    <property type="entry name" value="GNAT"/>
    <property type="match status" value="2"/>
</dbReference>
<keyword evidence="9" id="KW-1185">Reference proteome</keyword>
<keyword evidence="1" id="KW-0472">Membrane</keyword>
<dbReference type="Gene3D" id="3.40.50.300">
    <property type="entry name" value="P-loop containing nucleotide triphosphate hydrolases"/>
    <property type="match status" value="2"/>
</dbReference>
<dbReference type="SUPFAM" id="SSF52540">
    <property type="entry name" value="P-loop containing nucleoside triphosphate hydrolases"/>
    <property type="match status" value="2"/>
</dbReference>
<keyword evidence="2" id="KW-0653">Protein transport</keyword>
<name>A0A3M2L4M5_9NOCA</name>
<feature type="region of interest" description="Disordered" evidence="5">
    <location>
        <begin position="1219"/>
        <end position="1345"/>
    </location>
</feature>
<dbReference type="SUPFAM" id="SSF56399">
    <property type="entry name" value="ADP-ribosylation"/>
    <property type="match status" value="1"/>
</dbReference>
<feature type="domain" description="SecA family profile" evidence="7">
    <location>
        <begin position="541"/>
        <end position="1170"/>
    </location>
</feature>
<feature type="compositionally biased region" description="Basic and acidic residues" evidence="5">
    <location>
        <begin position="1549"/>
        <end position="1566"/>
    </location>
</feature>
<dbReference type="InterPro" id="IPR000185">
    <property type="entry name" value="SecA"/>
</dbReference>
<keyword evidence="4" id="KW-0175">Coiled coil</keyword>
<feature type="region of interest" description="Disordered" evidence="5">
    <location>
        <begin position="2887"/>
        <end position="2906"/>
    </location>
</feature>
<evidence type="ECO:0000256" key="2">
    <source>
        <dbReference type="ARBA" id="ARBA00022927"/>
    </source>
</evidence>
<feature type="compositionally biased region" description="Low complexity" evidence="5">
    <location>
        <begin position="391"/>
        <end position="408"/>
    </location>
</feature>
<dbReference type="InterPro" id="IPR014018">
    <property type="entry name" value="SecA_motor_DEAD"/>
</dbReference>
<feature type="compositionally biased region" description="Basic and acidic residues" evidence="5">
    <location>
        <begin position="1479"/>
        <end position="1491"/>
    </location>
</feature>
<dbReference type="InterPro" id="IPR027417">
    <property type="entry name" value="P-loop_NTPase"/>
</dbReference>
<dbReference type="GO" id="GO:0016747">
    <property type="term" value="F:acyltransferase activity, transferring groups other than amino-acyl groups"/>
    <property type="evidence" value="ECO:0007669"/>
    <property type="project" value="InterPro"/>
</dbReference>
<keyword evidence="2" id="KW-0813">Transport</keyword>
<dbReference type="CDD" id="cd04301">
    <property type="entry name" value="NAT_SF"/>
    <property type="match status" value="1"/>
</dbReference>
<feature type="domain" description="N-acetyltransferase" evidence="6">
    <location>
        <begin position="3837"/>
        <end position="3991"/>
    </location>
</feature>
<keyword evidence="3" id="KW-0811">Translocation</keyword>
<dbReference type="PROSITE" id="PS51196">
    <property type="entry name" value="SECA_MOTOR_DEAD"/>
    <property type="match status" value="1"/>
</dbReference>
<evidence type="ECO:0000259" key="7">
    <source>
        <dbReference type="PROSITE" id="PS51196"/>
    </source>
</evidence>
<feature type="compositionally biased region" description="Basic and acidic residues" evidence="5">
    <location>
        <begin position="1518"/>
        <end position="1527"/>
    </location>
</feature>
<dbReference type="Gene3D" id="3.40.630.30">
    <property type="match status" value="2"/>
</dbReference>
<dbReference type="InterPro" id="IPR036388">
    <property type="entry name" value="WH-like_DNA-bd_sf"/>
</dbReference>
<dbReference type="PANTHER" id="PTHR30612">
    <property type="entry name" value="SECA INNER MEMBRANE COMPONENT OF SEC PROTEIN SECRETION SYSTEM"/>
    <property type="match status" value="1"/>
</dbReference>
<evidence type="ECO:0000256" key="5">
    <source>
        <dbReference type="SAM" id="MobiDB-lite"/>
    </source>
</evidence>
<proteinExistence type="predicted"/>
<dbReference type="Gene3D" id="3.90.176.10">
    <property type="entry name" value="Toxin ADP-ribosyltransferase, Chain A, domain 1"/>
    <property type="match status" value="1"/>
</dbReference>
<feature type="compositionally biased region" description="Low complexity" evidence="5">
    <location>
        <begin position="1237"/>
        <end position="1257"/>
    </location>
</feature>
<evidence type="ECO:0000256" key="1">
    <source>
        <dbReference type="ARBA" id="ARBA00022475"/>
    </source>
</evidence>
<dbReference type="SUPFAM" id="SSF55729">
    <property type="entry name" value="Acyl-CoA N-acyltransferases (Nat)"/>
    <property type="match status" value="2"/>
</dbReference>
<feature type="region of interest" description="Disordered" evidence="5">
    <location>
        <begin position="1379"/>
        <end position="1403"/>
    </location>
</feature>
<feature type="domain" description="N-acetyltransferase" evidence="6">
    <location>
        <begin position="3662"/>
        <end position="3812"/>
    </location>
</feature>
<accession>A0A3M2L4M5</accession>
<comment type="caution">
    <text evidence="8">The sequence shown here is derived from an EMBL/GenBank/DDBJ whole genome shotgun (WGS) entry which is preliminary data.</text>
</comment>
<sequence>MTLKLPPDIPRWAVAAGAGQQFPEMDEDLMHEVKAVLEDTVRDLDSTMQAFDDLMRQLAAAGESELLGAVQSAGAQITSIGREICSGLDALAKEVEAATSDAVFSKVEVIVALSQLVAQAAAAVMFPATAGAEDLALFGATRAKVRGIIETLVSRLGGRGLRLAALAGAVQGTLPALVAQLAAYHSVDVGKLVPNAVAGGVGGVTGFGVGHALSPVVSRLDQRLAEHLDSTLLLRIARAGETLATGGVAGAAGAAAGAAAASPLSHEKLTWGQLIGAAGGGLAGAMIGGAVHAANGHAPGGTTSIDPADSSAALDRLGHRPSRPDGVAPTGSAMSQQLDGVAPLVKATARLQFSEVTPGPQRVTSTGRVEQPSRVPLQSLRSDSDGAPVPSARSRSMWASASAASKSAPVGVADRSATPPRVTAKAGQIATAPEVLVPPKPTRVTAPLRPGGRASAPWGEPNTGSHDPAPRTSVPKGVSSSAGEHADTAAQTSVDGPGKSATGGGPHPEQSTAHEPGVMSRESGQEIPADAAAAGLVDDGAGSPPAGHRSETAEVLADFHARSGEHVPQELRLCNLPDEVLHAGLFSLADPDLDPVVAERESQVAMMEIIRRRTVTDELPGGKVMYAEQVEAARQLEHRPVEMKPGAGKTLTFLAYATRQALRHGSYLQVTTEDGLAFREYTEYKRVLAGFGIDVFLADQNTGFGPVVAGRPAIVVATGETTGHLCNAGHEPPRHVGLDELDAIIDRGEKTFIRSEGVQEAAPDQVRDEVLGVHDFLAEALGTGALSHEHFGLTRFAEEIDIDRPDGTVEVGVQYWYDGQAKLTPQGIEVVRQLPGGRQWLRDMGLSRLEMAAAAEFTCRSEVHYTMSPQGKIVIIDQGEHGLQDNPKTTSESRWSAEPGKASLAQAIEAKEIRAAEAARITADQHRIVVRADPDTAKSITAQEIYGTNRFFDHVTGGSGTLTDLGEVLTTVYGLPAPFESPRSQEHRLVEGEPEVVANTRVKLNTIADYAVAMRDAGQGRAQAILCHRNDLVRQQYRALVRAGIPEEAIEAVDARRMAAWGEHREAELQKIVEAAGQQGKILVINRQGQRGVDIPVSDAALARGGLHVWMTEVPEQSYIWEQGKNRTARNGQNGTAQALMSPQDALLRKAMHLDGVRSAVIQFEQAAAAHHTEPTPATHDAVLDASHRIRSLVPELQRQAHQRATEEFIRRYRPHDPAAETAAGLSSPRQSPPVAVPARSAAQAAANEAARSPAQPTASRSTVAVLPPARSLLRDPMTTDHSYSPAAATVGAAPAATPSTTETPLIRHDGSTDDGAENHSAATVPGIDIGSPAVAHPDTQPHRPHADTVRLMRQAEQDRQHATGLGAALRPDLWIDASSHTGTTGAPHHTDDGNRYRPAARTGLGRTTSYTVTTVIPAEPDTGEVDPLGALVPNTGAAPQVPPISTRDEISPSESSRSNNPWLTRTPWSPRRRIPPRKSPDRSRRNRDVPAEFADTTSPAPTPWGTLPPTRVTAGGRFDRPPRIEPEPLGAPDDPPPSGRNAPPATGKDPDARKLKPTRTPDRDGAGPFWAPSPLSEPERGPIFRNRPQPDEAPLWGRSRDPWSLHRNPPGNHDDYHDAERGSFPPADRDQHPDPADHTSTSSVAETPDSVLPRIVEVHPAARANGLRLGASLRLTAARGPAAVAAAWQTFVEAEHAWDIVLSDPDAADLAGVPGVWRNRANMHRLAAQLRELRLLRTADALHLADQFRLDQLEQVAAVLTAASTRMPGLPVWLLSIEPVVISIGSIDLTDRVTIRMLTDELDPAGIANAIAFQMGREYGSHPGLSTAVVFGLPSLDPQLDGDRTAMLARGIRASRRHYAAADHGRDAEVVVYRRAGMVPGEPGRIGDPIIDPIANFLEPDGITVAQFDWLVSAPSGHLPDAPLLVVLETQRAEQIGAAHTELVHALEGPTGRCAEYVLAHFGGRSPEPGETITAGRFAELAGGDWHRNGFTPDPLDRPDGRSALDKVAAHLRELGAGAKAAVALEYHDARGPRLTHVELWSCGVDGEIRCSDRISAQPVDAQPVSPDTLEIVDEYRPGLDPLDVPHVFAIFKHPDGTSETELTAAHPAVPETDCPATPLRGPRVPAGGSGRPTPMDPADPRAGHPMSDKDEIGQWHRMLGPGAQSVLAGDGVFLRDRSGEPAHPTSSYIDSLWASCAWLSARVGPAGAGIDHPEEALAEPVWRAELQRWRELAYADRAQIEESLAVGDDLPDGEYQPILGEVATRLAHLDELERLLPRIYLAQARHTDPDGAIARAAIAAAVGERAVHHVTGHVAVVETRRGRREVWVAGPPSYLMMRLEEAARLPDSPVSVADALSDKKTRMRYLGIEDGQVEELPSKQVERSYRADYEAALAQWTVRGCLGAGFSLDSIGDWMAQLARHESGGTAPTTTLGYMEVPDTDAIRRIVADLWERKQLPVRDWSQPPPVAADWAAQPGHRTATLRLPGPTDIFFRIEELPGGSRVRLAPPLGRDDVADEIARVFGGVEADDVRLLTHHLRRTIPRRDGLDRSADADVPALDRSAPVRHSNPPRPQSDSPLTGRLVTAGDPTAAQPAAGFAREYPDRAALHAHLAVLDHGRVRVSERYADGRTVKYVLERDYAGRLQVARNDDQRAAQSTRTPDGVIAVHATWFDRADAPLDPTPAYHDRLLRDLRAELDDVRDRFGDIAAIQDLPDPELGPGEWRTAYEMYQDPPDASTRDRRRALRELGEHADRYFAVHRRHADATANPATALTDEMTGADHGTLLTDHVARIDRGDGVEELVVAATAGMHARWLGELARLDPRYTDILYRDDIRIRYLEINAGELPRELDPVEVEDAARRIVRTAVETRLLGHYLSERAIRPPRGRARRIRKRSPGDPADSMPDIDTWSGGLPMDLPGGVSQAWARRRAGESPQTVADRVTLEVLLGELPAPGWSRDAEVPPTWHRPDERVEIPVRVGSLETITARLVRTRAGWVMARPTDYDHAAGLLALHLGDSIGATPRKRPAQMGRLIEKILADPNEPIVRHRHDGGPSTLAAKETGGRRVITVRIPDTDPLTSRVTRLMSAGRGVDAELIDAVVDRIRPIAGPRTPPDELDRLIREQVNQFHGYAVLRRVVCGALEHDGVDLARGNGRVLATAPLHEFRRALEDPANADCRRYLDNLARPSGKSDTPARRRARLAKAMNVEAEQLDPLRDILIGRLAAAIAPGAPDTVPKSPSGTETAAPAARPAETRVPRDWGSPTVRQATDAARRRDMRQLPHRERRCVRLTEAGWTDREIAAAMRITPTRVRSLRHEASVRMTAWLSARAAGYLTADRAPAPALVVDDNLEHRRPLVEAAVERLDGALRTSAAAHWLRGLSIEETAAELGISPQTVRGNLNRAAIVMTAWLPATHLPSAALSPLEAVWQQLDDGRREQVREALSVLTPKIRPVAELYFGLGRSTVETTTPEIVRVLRADEPKVTRTVVDARLQQAAAKLAEVLNATDSGEPAAGSGGSTAIPNAERKHVVTVRLPQTDPESSPRLTRAHDDRLLLETTGVTDPVAAWAQIEPQWDGMAAEYATVAAVHTRWLAGSPEFLRYHELRAHGVEPFAALLRVPDGQVARWLAHRMGFRAVDVSEQRGLVELRFTREPHDPDRPRWSDRAPIPIEDWPLAHAVDDQANGPDALPDFVWRQYVDTWGEYCYLARDSTGVHGAIIASVDRDARKATILRHVVLPTDRGLGYGTQLLRTLSAALSGAGITEVDILLPTDAGSSTGDTVRWYESQGFAVGETLPDHAGPGAHRTRLALHFPHAHNEPDDAWPERSAALDPVPMGGLAVREMAPDRIAELHEVDKQAFGPDLAYPYAILRQLIDAHGIHTFVVENEQGHMVAYSMVAVRSDPRQANLSTADGRRNMADIIGVGSIKPGSARQAVESAVRWAHQQRLRTVQLKVDPRNGRAGILYEKVGFEVIEDDPHYYGPGARRLALEFRPELAPAHLRPEAVDGAQPGLARWGDFFRTQQLLTGIHDVHAHSAAVAAEFRAVVEQLPHRAESDPARLVQQLDSGDIRASDSQIATVRSHYLLTALLTELETNAQRMLRAIVESQYWHSIADECRIGIIDAEARNWMRAGASGNDAVGGLWTGLESDPLARHAMDVLAAERKKLLEGIAIRRQRALAQDIGHAAEIDERFRHLERDLLTELDARAVQTRKSIRRWRTKELAELRERRRAAEATARRLDRTVTRLEDALQVALAAQQLPPPYHPLNRAEPSAAAMALLTARLLAAEGATVDLLPSLTATAARDDLVRRAGGTVSQFPTTSALLRHLADQPPGTVAVLLSGRTHRIHTDVVAPFVLTTAHGIVFAVWKGIVDPYRPLGADEPATAVVYPAPTADDYLGSLDGPVGSQLPADRYFLTHHATAGPDGAQSPTVDVEHLRRAASAALHRTTVAADRARQLLGLQPGTPIRTAVQHARARHDSSDPRHATLLADLERCSAATEAVRNADATARRLLRARLLGAVAEIRRGAADTVDEAEQWRRRRDAAATTEAECTAELETLLSHAISTGDETTAFPDDPARAVMRILADLYGADRFSVPARDPHDAPMTAAELLGDAATDVRPLPSPDHVRYLSTRLGPGSSVIVFDADERPDVLVNYDDTVLRIDSETGKTQPFGDRSFPSTARGLFLDPAGRSTVPHGIERMAGTISPESPDTVLAYAELPHLMRDFGLDYDRHLADVRRIVAEHPEFDGIPLPALVAVRAYTGRLDRAVNDALRARDPDRTARLRPLLDAMVSGLRHLEPYGRPDQPRRTVRGIRIEDPAELRALLRRYRKGRLGRTPVHIDPAAVSTSVRQPFPGNVRFEILSEGGGRRLGALSAYEHEDEVLFPPGCRFEVLDAPHLRDGIWVIGLRQLANPGTTAPGGP</sequence>
<dbReference type="InterPro" id="IPR016181">
    <property type="entry name" value="Acyl_CoA_acyltransferase"/>
</dbReference>
<feature type="region of interest" description="Disordered" evidence="5">
    <location>
        <begin position="3231"/>
        <end position="3279"/>
    </location>
</feature>
<dbReference type="InterPro" id="IPR000182">
    <property type="entry name" value="GNAT_dom"/>
</dbReference>
<organism evidence="8 9">
    <name type="scientific">Nocardia stercoris</name>
    <dbReference type="NCBI Taxonomy" id="2483361"/>
    <lineage>
        <taxon>Bacteria</taxon>
        <taxon>Bacillati</taxon>
        <taxon>Actinomycetota</taxon>
        <taxon>Actinomycetes</taxon>
        <taxon>Mycobacteriales</taxon>
        <taxon>Nocardiaceae</taxon>
        <taxon>Nocardia</taxon>
    </lineage>
</organism>
<feature type="region of interest" description="Disordered" evidence="5">
    <location>
        <begin position="355"/>
        <end position="524"/>
    </location>
</feature>
<feature type="region of interest" description="Disordered" evidence="5">
    <location>
        <begin position="2111"/>
        <end position="2148"/>
    </location>
</feature>